<gene>
    <name evidence="4" type="primary">spoIIIAA</name>
    <name evidence="4" type="ORF">H8712_02105</name>
</gene>
<comment type="caution">
    <text evidence="4">The sequence shown here is derived from an EMBL/GenBank/DDBJ whole genome shotgun (WGS) entry which is preliminary data.</text>
</comment>
<feature type="domain" description="Stage III sporulation protein AA AAA+ ATPase" evidence="3">
    <location>
        <begin position="2"/>
        <end position="311"/>
    </location>
</feature>
<sequence length="323" mass="36757">MKEKGITYLFPAKIREILEKTGFNLEELYEIRLRVNAPMIVIYGGKEYFVAKDGRLTKNMQNVCMIEAEDLRETMEYVSNYSMYAFEEEIRKGFITIQGGHRVGIAGKTVLDGDKIKSLKYISYINLRLSHQIKGCATPILPYIMKKNNVCHTLIISPPMCGKTTLLRDLIRQVSDGNRYLEGKTVGVVDERSEIAGSYQGIPQNDLGIRTDILDCCPKAEGMMMLIRSMSPEVVAVDELGDYEDIHAIESVIHCGCKLFATVHGSSIDDMKRKPLMQRLMQEKVFERYIILQNKDRAGQVKAIFDERGTCLYDQNRKKGILC</sequence>
<dbReference type="PANTHER" id="PTHR20953:SF3">
    <property type="entry name" value="P-LOOP CONTAINING NUCLEOSIDE TRIPHOSPHATE HYDROLASES SUPERFAMILY PROTEIN"/>
    <property type="match status" value="1"/>
</dbReference>
<dbReference type="Gene3D" id="3.40.50.300">
    <property type="entry name" value="P-loop containing nucleotide triphosphate hydrolases"/>
    <property type="match status" value="1"/>
</dbReference>
<keyword evidence="2" id="KW-0067">ATP-binding</keyword>
<dbReference type="InterPro" id="IPR014217">
    <property type="entry name" value="Spore_III_AA"/>
</dbReference>
<proteinExistence type="predicted"/>
<evidence type="ECO:0000259" key="3">
    <source>
        <dbReference type="Pfam" id="PF19568"/>
    </source>
</evidence>
<accession>A0ABR7P7R2</accession>
<dbReference type="Pfam" id="PF19568">
    <property type="entry name" value="Spore_III_AA"/>
    <property type="match status" value="1"/>
</dbReference>
<evidence type="ECO:0000313" key="5">
    <source>
        <dbReference type="Proteomes" id="UP000661649"/>
    </source>
</evidence>
<evidence type="ECO:0000256" key="2">
    <source>
        <dbReference type="ARBA" id="ARBA00022840"/>
    </source>
</evidence>
<reference evidence="4 5" key="1">
    <citation type="submission" date="2020-08" db="EMBL/GenBank/DDBJ databases">
        <title>Genome public.</title>
        <authorList>
            <person name="Liu C."/>
            <person name="Sun Q."/>
        </authorList>
    </citation>
    <scope>NUCLEOTIDE SEQUENCE [LARGE SCALE GENOMIC DNA]</scope>
    <source>
        <strain evidence="4 5">3_YM_SP_D4_24.mj</strain>
    </source>
</reference>
<protein>
    <submittedName>
        <fullName evidence="4">Stage III sporulation protein AA</fullName>
    </submittedName>
</protein>
<evidence type="ECO:0000313" key="4">
    <source>
        <dbReference type="EMBL" id="MBC8627430.1"/>
    </source>
</evidence>
<dbReference type="EMBL" id="JACRTP010000001">
    <property type="protein sequence ID" value="MBC8627430.1"/>
    <property type="molecule type" value="Genomic_DNA"/>
</dbReference>
<dbReference type="SUPFAM" id="SSF52540">
    <property type="entry name" value="P-loop containing nucleoside triphosphate hydrolases"/>
    <property type="match status" value="1"/>
</dbReference>
<evidence type="ECO:0000256" key="1">
    <source>
        <dbReference type="ARBA" id="ARBA00022741"/>
    </source>
</evidence>
<dbReference type="RefSeq" id="WP_022304450.1">
    <property type="nucleotide sequence ID" value="NZ_DAWEED010000018.1"/>
</dbReference>
<dbReference type="PANTHER" id="PTHR20953">
    <property type="entry name" value="KINASE-RELATED"/>
    <property type="match status" value="1"/>
</dbReference>
<dbReference type="InterPro" id="IPR027417">
    <property type="entry name" value="P-loop_NTPase"/>
</dbReference>
<name>A0ABR7P7R2_9FIRM</name>
<dbReference type="NCBIfam" id="TIGR02858">
    <property type="entry name" value="spore_III_AA"/>
    <property type="match status" value="1"/>
</dbReference>
<keyword evidence="1" id="KW-0547">Nucleotide-binding</keyword>
<dbReference type="InterPro" id="IPR045735">
    <property type="entry name" value="Spore_III_AA_AAA+_ATPase"/>
</dbReference>
<organism evidence="4 5">
    <name type="scientific">Blautia stercoris</name>
    <dbReference type="NCBI Taxonomy" id="871664"/>
    <lineage>
        <taxon>Bacteria</taxon>
        <taxon>Bacillati</taxon>
        <taxon>Bacillota</taxon>
        <taxon>Clostridia</taxon>
        <taxon>Lachnospirales</taxon>
        <taxon>Lachnospiraceae</taxon>
        <taxon>Blautia</taxon>
    </lineage>
</organism>
<dbReference type="Proteomes" id="UP000661649">
    <property type="component" value="Unassembled WGS sequence"/>
</dbReference>
<keyword evidence="5" id="KW-1185">Reference proteome</keyword>